<dbReference type="Proteomes" id="UP000542889">
    <property type="component" value="Unassembled WGS sequence"/>
</dbReference>
<dbReference type="Gene3D" id="3.40.630.30">
    <property type="match status" value="1"/>
</dbReference>
<evidence type="ECO:0000313" key="2">
    <source>
        <dbReference type="EMBL" id="NVO88771.1"/>
    </source>
</evidence>
<name>A0A7Y7QGZ5_LACRH</name>
<dbReference type="Pfam" id="PF13302">
    <property type="entry name" value="Acetyltransf_3"/>
    <property type="match status" value="1"/>
</dbReference>
<dbReference type="InterPro" id="IPR051531">
    <property type="entry name" value="N-acetyltransferase"/>
</dbReference>
<reference evidence="2 3" key="1">
    <citation type="submission" date="2020-06" db="EMBL/GenBank/DDBJ databases">
        <title>Lactobacillus rhamnosus QC,genome.</title>
        <authorList>
            <person name="Yi H."/>
            <person name="Jin M."/>
        </authorList>
    </citation>
    <scope>NUCLEOTIDE SEQUENCE [LARGE SCALE GENOMIC DNA]</scope>
    <source>
        <strain evidence="2 3">QC</strain>
    </source>
</reference>
<dbReference type="SUPFAM" id="SSF55729">
    <property type="entry name" value="Acyl-CoA N-acyltransferases (Nat)"/>
    <property type="match status" value="1"/>
</dbReference>
<comment type="caution">
    <text evidence="2">The sequence shown here is derived from an EMBL/GenBank/DDBJ whole genome shotgun (WGS) entry which is preliminary data.</text>
</comment>
<dbReference type="InterPro" id="IPR016181">
    <property type="entry name" value="Acyl_CoA_acyltransferase"/>
</dbReference>
<dbReference type="InterPro" id="IPR000182">
    <property type="entry name" value="GNAT_dom"/>
</dbReference>
<dbReference type="PROSITE" id="PS51186">
    <property type="entry name" value="GNAT"/>
    <property type="match status" value="1"/>
</dbReference>
<keyword evidence="2" id="KW-0808">Transferase</keyword>
<protein>
    <submittedName>
        <fullName evidence="2">GNAT family N-acetyltransferase</fullName>
    </submittedName>
</protein>
<dbReference type="PANTHER" id="PTHR43792:SF1">
    <property type="entry name" value="N-ACETYLTRANSFERASE DOMAIN-CONTAINING PROTEIN"/>
    <property type="match status" value="1"/>
</dbReference>
<evidence type="ECO:0000259" key="1">
    <source>
        <dbReference type="PROSITE" id="PS51186"/>
    </source>
</evidence>
<dbReference type="EMBL" id="JABXWP010000013">
    <property type="protein sequence ID" value="NVO88771.1"/>
    <property type="molecule type" value="Genomic_DNA"/>
</dbReference>
<feature type="domain" description="N-acetyltransferase" evidence="1">
    <location>
        <begin position="14"/>
        <end position="174"/>
    </location>
</feature>
<dbReference type="GO" id="GO:0016747">
    <property type="term" value="F:acyltransferase activity, transferring groups other than amino-acyl groups"/>
    <property type="evidence" value="ECO:0007669"/>
    <property type="project" value="InterPro"/>
</dbReference>
<evidence type="ECO:0000313" key="3">
    <source>
        <dbReference type="Proteomes" id="UP000542889"/>
    </source>
</evidence>
<dbReference type="AlphaFoldDB" id="A0A7Y7QGZ5"/>
<accession>A0A7Y7QGZ5</accession>
<dbReference type="RefSeq" id="WP_176818283.1">
    <property type="nucleotide sequence ID" value="NZ_JABXWP010000013.1"/>
</dbReference>
<sequence>MREKLKHAYQTERLVLAPVTIDDTPDMFAYASNPENAYYVFETNKTLEDTKDIIQKIFIGNGLGKYGIFLNEKLIGTIYFLNLDDRNKSAELSYVLNEKFEGHGYATEAAIKLRDIFFTELEGERLYARHTFDNLKSMNLMARIGMKIEGTLRKSYCFHGRQVDLAIWSVTRDDL</sequence>
<dbReference type="PANTHER" id="PTHR43792">
    <property type="entry name" value="GNAT FAMILY, PUTATIVE (AFU_ORTHOLOGUE AFUA_3G00765)-RELATED-RELATED"/>
    <property type="match status" value="1"/>
</dbReference>
<organism evidence="2 3">
    <name type="scientific">Lacticaseibacillus rhamnosus</name>
    <name type="common">Lactobacillus rhamnosus</name>
    <dbReference type="NCBI Taxonomy" id="47715"/>
    <lineage>
        <taxon>Bacteria</taxon>
        <taxon>Bacillati</taxon>
        <taxon>Bacillota</taxon>
        <taxon>Bacilli</taxon>
        <taxon>Lactobacillales</taxon>
        <taxon>Lactobacillaceae</taxon>
        <taxon>Lacticaseibacillus</taxon>
    </lineage>
</organism>
<gene>
    <name evidence="2" type="ORF">HWN39_09660</name>
</gene>
<proteinExistence type="predicted"/>